<dbReference type="PANTHER" id="PTHR33663">
    <property type="entry name" value="COILED-COIL DOMAIN-CONTAINING PROTEIN 177"/>
    <property type="match status" value="1"/>
</dbReference>
<dbReference type="Proteomes" id="UP000095280">
    <property type="component" value="Unplaced"/>
</dbReference>
<feature type="compositionally biased region" description="Polar residues" evidence="2">
    <location>
        <begin position="149"/>
        <end position="171"/>
    </location>
</feature>
<evidence type="ECO:0000256" key="1">
    <source>
        <dbReference type="SAM" id="Coils"/>
    </source>
</evidence>
<feature type="coiled-coil region" evidence="1">
    <location>
        <begin position="312"/>
        <end position="350"/>
    </location>
</feature>
<evidence type="ECO:0000256" key="2">
    <source>
        <dbReference type="SAM" id="MobiDB-lite"/>
    </source>
</evidence>
<feature type="compositionally biased region" description="Basic and acidic residues" evidence="2">
    <location>
        <begin position="373"/>
        <end position="384"/>
    </location>
</feature>
<feature type="region of interest" description="Disordered" evidence="2">
    <location>
        <begin position="362"/>
        <end position="389"/>
    </location>
</feature>
<protein>
    <submittedName>
        <fullName evidence="4">Coiled-coil domain-containing protein 177</fullName>
    </submittedName>
</protein>
<dbReference type="PANTHER" id="PTHR33663:SF2">
    <property type="entry name" value="COILED-COIL DOMAIN-CONTAINING PROTEIN 177"/>
    <property type="match status" value="1"/>
</dbReference>
<organism evidence="3 4">
    <name type="scientific">Macrostomum lignano</name>
    <dbReference type="NCBI Taxonomy" id="282301"/>
    <lineage>
        <taxon>Eukaryota</taxon>
        <taxon>Metazoa</taxon>
        <taxon>Spiralia</taxon>
        <taxon>Lophotrochozoa</taxon>
        <taxon>Platyhelminthes</taxon>
        <taxon>Rhabditophora</taxon>
        <taxon>Macrostomorpha</taxon>
        <taxon>Macrostomida</taxon>
        <taxon>Macrostomidae</taxon>
        <taxon>Macrostomum</taxon>
    </lineage>
</organism>
<sequence>MSASSQDFWRTGTGVGTGLPRKVAKGRAQGTLLSSTKSMDNLNQTAASEQSSVPRIDLTNFDSPEFDCLDYVLTSPRSLEACHRLGLQPVRLLYKRLQDFELENPGLPVAQLFELYDKHEAERKASLSLARQEREKLMAAEEFVENDSAIRSKQQQTAPLLSNGGTDSGNWESQIRRELADHEVQAERLKQRLETRRLRRLAEMRRRQEQRRASGASGAALQDSADELARASRAKSSQEAEERQRRHRQLKRRELAHRDRSAEMRRMAKRESESARQARELRAQSATRNHELAMEKKQLSLKEQQLMQLERFRSSIERRKRLEREIDEYKEELRRYRELAERRAEEVVNRRSQQMARRAAAKESQRQAVARRNQREQERAEEAWRSQTESKLLAKQQEAAKLVEARNRERQNVRATAETAARLRASAKRGSDTFDKKVAQVNLVNSLGLGHEFK</sequence>
<keyword evidence="1" id="KW-0175">Coiled coil</keyword>
<proteinExistence type="predicted"/>
<keyword evidence="3" id="KW-1185">Reference proteome</keyword>
<reference evidence="4" key="1">
    <citation type="submission" date="2016-11" db="UniProtKB">
        <authorList>
            <consortium name="WormBaseParasite"/>
        </authorList>
    </citation>
    <scope>IDENTIFICATION</scope>
</reference>
<feature type="compositionally biased region" description="Polar residues" evidence="2">
    <location>
        <begin position="31"/>
        <end position="51"/>
    </location>
</feature>
<feature type="region of interest" description="Disordered" evidence="2">
    <location>
        <begin position="204"/>
        <end position="291"/>
    </location>
</feature>
<feature type="region of interest" description="Disordered" evidence="2">
    <location>
        <begin position="148"/>
        <end position="171"/>
    </location>
</feature>
<feature type="compositionally biased region" description="Basic and acidic residues" evidence="2">
    <location>
        <begin position="252"/>
        <end position="291"/>
    </location>
</feature>
<evidence type="ECO:0000313" key="3">
    <source>
        <dbReference type="Proteomes" id="UP000095280"/>
    </source>
</evidence>
<dbReference type="InterPro" id="IPR029090">
    <property type="entry name" value="DUF4659"/>
</dbReference>
<dbReference type="WBParaSite" id="maker-uti_cns_0005958-snap-gene-0.17-mRNA-1">
    <property type="protein sequence ID" value="maker-uti_cns_0005958-snap-gene-0.17-mRNA-1"/>
    <property type="gene ID" value="maker-uti_cns_0005958-snap-gene-0.17"/>
</dbReference>
<evidence type="ECO:0000313" key="4">
    <source>
        <dbReference type="WBParaSite" id="maker-uti_cns_0005958-snap-gene-0.17-mRNA-1"/>
    </source>
</evidence>
<name>A0A1I8HG10_9PLAT</name>
<dbReference type="AlphaFoldDB" id="A0A1I8HG10"/>
<accession>A0A1I8HG10</accession>
<feature type="region of interest" description="Disordered" evidence="2">
    <location>
        <begin position="1"/>
        <end position="51"/>
    </location>
</feature>